<keyword evidence="6" id="KW-0472">Membrane</keyword>
<dbReference type="InterPro" id="IPR040097">
    <property type="entry name" value="FAAL/FAAC"/>
</dbReference>
<dbReference type="GO" id="GO:0005886">
    <property type="term" value="C:plasma membrane"/>
    <property type="evidence" value="ECO:0007669"/>
    <property type="project" value="TreeGrafter"/>
</dbReference>
<dbReference type="SUPFAM" id="SSF56801">
    <property type="entry name" value="Acetyl-CoA synthetase-like"/>
    <property type="match status" value="1"/>
</dbReference>
<dbReference type="GO" id="GO:0071766">
    <property type="term" value="P:Actinobacterium-type cell wall biogenesis"/>
    <property type="evidence" value="ECO:0007669"/>
    <property type="project" value="UniProtKB-ARBA"/>
</dbReference>
<evidence type="ECO:0000259" key="8">
    <source>
        <dbReference type="Pfam" id="PF23024"/>
    </source>
</evidence>
<dbReference type="PROSITE" id="PS00455">
    <property type="entry name" value="AMP_BINDING"/>
    <property type="match status" value="1"/>
</dbReference>
<dbReference type="Proteomes" id="UP000075260">
    <property type="component" value="Unassembled WGS sequence"/>
</dbReference>
<dbReference type="PANTHER" id="PTHR22754">
    <property type="entry name" value="DISCO-INTERACTING PROTEIN 2 DIP2 -RELATED"/>
    <property type="match status" value="1"/>
</dbReference>
<accession>A0A150QZE4</accession>
<dbReference type="PANTHER" id="PTHR22754:SF32">
    <property type="entry name" value="DISCO-INTERACTING PROTEIN 2"/>
    <property type="match status" value="1"/>
</dbReference>
<feature type="transmembrane region" description="Helical" evidence="6">
    <location>
        <begin position="226"/>
        <end position="249"/>
    </location>
</feature>
<evidence type="ECO:0000256" key="2">
    <source>
        <dbReference type="ARBA" id="ARBA00022598"/>
    </source>
</evidence>
<evidence type="ECO:0000256" key="4">
    <source>
        <dbReference type="ARBA" id="ARBA00023098"/>
    </source>
</evidence>
<dbReference type="Pfam" id="PF00501">
    <property type="entry name" value="AMP-binding"/>
    <property type="match status" value="1"/>
</dbReference>
<comment type="similarity">
    <text evidence="1">Belongs to the ATP-dependent AMP-binding enzyme family.</text>
</comment>
<dbReference type="Pfam" id="PF23024">
    <property type="entry name" value="AMP-dom_DIP2-like"/>
    <property type="match status" value="1"/>
</dbReference>
<dbReference type="AlphaFoldDB" id="A0A150QZE4"/>
<keyword evidence="3" id="KW-0276">Fatty acid metabolism</keyword>
<dbReference type="InterPro" id="IPR045851">
    <property type="entry name" value="AMP-bd_C_sf"/>
</dbReference>
<keyword evidence="6" id="KW-0812">Transmembrane</keyword>
<feature type="region of interest" description="Disordered" evidence="5">
    <location>
        <begin position="570"/>
        <end position="605"/>
    </location>
</feature>
<organism evidence="9 10">
    <name type="scientific">Sorangium cellulosum</name>
    <name type="common">Polyangium cellulosum</name>
    <dbReference type="NCBI Taxonomy" id="56"/>
    <lineage>
        <taxon>Bacteria</taxon>
        <taxon>Pseudomonadati</taxon>
        <taxon>Myxococcota</taxon>
        <taxon>Polyangia</taxon>
        <taxon>Polyangiales</taxon>
        <taxon>Polyangiaceae</taxon>
        <taxon>Sorangium</taxon>
    </lineage>
</organism>
<dbReference type="InterPro" id="IPR042099">
    <property type="entry name" value="ANL_N_sf"/>
</dbReference>
<dbReference type="CDD" id="cd05931">
    <property type="entry name" value="FAAL"/>
    <property type="match status" value="1"/>
</dbReference>
<evidence type="ECO:0000313" key="9">
    <source>
        <dbReference type="EMBL" id="KYF73333.1"/>
    </source>
</evidence>
<evidence type="ECO:0000256" key="5">
    <source>
        <dbReference type="SAM" id="MobiDB-lite"/>
    </source>
</evidence>
<proteinExistence type="inferred from homology"/>
<evidence type="ECO:0000256" key="1">
    <source>
        <dbReference type="ARBA" id="ARBA00006432"/>
    </source>
</evidence>
<evidence type="ECO:0000256" key="6">
    <source>
        <dbReference type="SAM" id="Phobius"/>
    </source>
</evidence>
<dbReference type="OrthoDB" id="6297021at2"/>
<dbReference type="GO" id="GO:0016874">
    <property type="term" value="F:ligase activity"/>
    <property type="evidence" value="ECO:0007669"/>
    <property type="project" value="UniProtKB-KW"/>
</dbReference>
<gene>
    <name evidence="9" type="ORF">BE15_01410</name>
</gene>
<dbReference type="Gene3D" id="3.30.300.30">
    <property type="match status" value="1"/>
</dbReference>
<evidence type="ECO:0000256" key="3">
    <source>
        <dbReference type="ARBA" id="ARBA00022832"/>
    </source>
</evidence>
<dbReference type="Gene3D" id="3.40.50.12780">
    <property type="entry name" value="N-terminal domain of ligase-like"/>
    <property type="match status" value="1"/>
</dbReference>
<dbReference type="RefSeq" id="WP_061605781.1">
    <property type="nucleotide sequence ID" value="NZ_JEMA01000197.1"/>
</dbReference>
<comment type="caution">
    <text evidence="9">The sequence shown here is derived from an EMBL/GenBank/DDBJ whole genome shotgun (WGS) entry which is preliminary data.</text>
</comment>
<dbReference type="GO" id="GO:0070566">
    <property type="term" value="F:adenylyltransferase activity"/>
    <property type="evidence" value="ECO:0007669"/>
    <property type="project" value="TreeGrafter"/>
</dbReference>
<keyword evidence="2" id="KW-0436">Ligase</keyword>
<dbReference type="InterPro" id="IPR025110">
    <property type="entry name" value="AMP-bd_C"/>
</dbReference>
<keyword evidence="6" id="KW-1133">Transmembrane helix</keyword>
<dbReference type="FunFam" id="3.40.50.12780:FF:000013">
    <property type="entry name" value="Long-chain-fatty-acid--AMP ligase FadD32"/>
    <property type="match status" value="1"/>
</dbReference>
<name>A0A150QZE4_SORCE</name>
<dbReference type="InterPro" id="IPR020845">
    <property type="entry name" value="AMP-binding_CS"/>
</dbReference>
<evidence type="ECO:0000313" key="10">
    <source>
        <dbReference type="Proteomes" id="UP000075260"/>
    </source>
</evidence>
<sequence>MRTFVEVLQQNAVHADRAVTFVRSSGEERSISYAELWLEAQRRAHALRKLGLRKGDRVALILTEADEFVLTFVGALTAGIVAVPMYPPQSLAKLEAYSETVQHILAASGARVLVTNEQLKEMIDAYLAANGHGGAAGGQGLKIVVERDLRETDGFDAPGAPEPWQVSLDDLAFLQFTSGSTSRPKGVMVTHRNLSVNSHAIMFDGLRSTPEDRGVSWLPLYHDMGLIGFVVAPLYALVPVMFLPTTAFIRRPSLWLDAIHRFRGTITFAPNFAFALATRAVTDTQAGSWDLSCLRALGCGAEPIQADVLRAFLDRFGKRGLRPQSILPSYGMAEATLAITFSDLEAPLTTDRVDARAMQAGKARPANGGASLELVSCGRPLPCHELIIAGPDGAPLGEREVGEIWVRGPSVAAGYFNEPEQTEAAFGGGWLRTGDLGYTVAGEVYLCGRSKDLIILGGKNYFPQDIERVASSVEGVRAGHCVAFSCIEASGAERAVVVAEVKRSVAGVAQAITQAVRAELGVQLSEVALIKRGTLAKTSSGKVRRREMKRRHEAGELELASELDGGVLPSAHVDADRASGSTSRTEGGRAGGAPARVEGVIDGIQ</sequence>
<keyword evidence="4" id="KW-0443">Lipid metabolism</keyword>
<dbReference type="InterPro" id="IPR000873">
    <property type="entry name" value="AMP-dep_synth/lig_dom"/>
</dbReference>
<evidence type="ECO:0000259" key="7">
    <source>
        <dbReference type="Pfam" id="PF00501"/>
    </source>
</evidence>
<dbReference type="GO" id="GO:0006633">
    <property type="term" value="P:fatty acid biosynthetic process"/>
    <property type="evidence" value="ECO:0007669"/>
    <property type="project" value="TreeGrafter"/>
</dbReference>
<dbReference type="EMBL" id="JEMA01000197">
    <property type="protein sequence ID" value="KYF73333.1"/>
    <property type="molecule type" value="Genomic_DNA"/>
</dbReference>
<reference evidence="9 10" key="1">
    <citation type="submission" date="2014-02" db="EMBL/GenBank/DDBJ databases">
        <title>The small core and large imbalanced accessory genome model reveals a collaborative survival strategy of Sorangium cellulosum strains in nature.</title>
        <authorList>
            <person name="Han K."/>
            <person name="Peng R."/>
            <person name="Blom J."/>
            <person name="Li Y.-Z."/>
        </authorList>
    </citation>
    <scope>NUCLEOTIDE SEQUENCE [LARGE SCALE GENOMIC DNA]</scope>
    <source>
        <strain evidence="9 10">So0008-312</strain>
    </source>
</reference>
<feature type="domain" description="AMP-binding enzyme C-terminal" evidence="8">
    <location>
        <begin position="452"/>
        <end position="560"/>
    </location>
</feature>
<protein>
    <submittedName>
        <fullName evidence="9">Acyl-CoA synthetase</fullName>
    </submittedName>
</protein>
<feature type="domain" description="AMP-dependent synthetase/ligase" evidence="7">
    <location>
        <begin position="12"/>
        <end position="416"/>
    </location>
</feature>